<dbReference type="Pfam" id="PF13462">
    <property type="entry name" value="Thioredoxin_4"/>
    <property type="match status" value="1"/>
</dbReference>
<gene>
    <name evidence="3" type="ORF">CVN68_16725</name>
</gene>
<dbReference type="SUPFAM" id="SSF52833">
    <property type="entry name" value="Thioredoxin-like"/>
    <property type="match status" value="1"/>
</dbReference>
<dbReference type="AlphaFoldDB" id="A0A2K8MLF1"/>
<dbReference type="InterPro" id="IPR036249">
    <property type="entry name" value="Thioredoxin-like_sf"/>
</dbReference>
<reference evidence="3 4" key="1">
    <citation type="submission" date="2017-11" db="EMBL/GenBank/DDBJ databases">
        <title>Complete genome sequence of Sphingomonas sp. Strain Cra20, a psychrotolerant potential plant growth promoting rhizobacteria.</title>
        <authorList>
            <person name="Luo Y."/>
        </authorList>
    </citation>
    <scope>NUCLEOTIDE SEQUENCE [LARGE SCALE GENOMIC DNA]</scope>
    <source>
        <strain evidence="3 4">Cra20</strain>
    </source>
</reference>
<feature type="signal peptide" evidence="1">
    <location>
        <begin position="1"/>
        <end position="21"/>
    </location>
</feature>
<dbReference type="Gene3D" id="3.40.30.10">
    <property type="entry name" value="Glutaredoxin"/>
    <property type="match status" value="1"/>
</dbReference>
<name>A0A2K8MLF1_9SPHN</name>
<sequence>MAFRLLAAALLLLVGIGSPVAAQQARRAPAANWVNVVVKTPEGGFRQGNPNAPIKLVEYGSRTCPTCGAFAAEGMEPLRREWIASGKLSYEFRDFLIHGVPDLSLALLNQCVPPARFFPVLDQMFANQRAFDAPLHKLIETQPKVVEGWQQLPPPQAATKFAEVLGMIAFMKTRGLPEAQARRCLSNPAMIKSVADAFAGGAKAGVQGTPSFFVNGRRVRAFTWDQLQPELRAADS</sequence>
<dbReference type="Gene3D" id="1.10.40.110">
    <property type="match status" value="1"/>
</dbReference>
<accession>A0A2K8MLF1</accession>
<keyword evidence="4" id="KW-1185">Reference proteome</keyword>
<keyword evidence="3" id="KW-0413">Isomerase</keyword>
<dbReference type="RefSeq" id="WP_100283210.1">
    <property type="nucleotide sequence ID" value="NZ_CP024923.1"/>
</dbReference>
<dbReference type="EMBL" id="CP024923">
    <property type="protein sequence ID" value="ATY33406.1"/>
    <property type="molecule type" value="Genomic_DNA"/>
</dbReference>
<keyword evidence="1" id="KW-0732">Signal</keyword>
<dbReference type="Proteomes" id="UP000229081">
    <property type="component" value="Chromosome"/>
</dbReference>
<evidence type="ECO:0000313" key="4">
    <source>
        <dbReference type="Proteomes" id="UP000229081"/>
    </source>
</evidence>
<organism evidence="3 4">
    <name type="scientific">Sphingomonas psychrotolerans</name>
    <dbReference type="NCBI Taxonomy" id="1327635"/>
    <lineage>
        <taxon>Bacteria</taxon>
        <taxon>Pseudomonadati</taxon>
        <taxon>Pseudomonadota</taxon>
        <taxon>Alphaproteobacteria</taxon>
        <taxon>Sphingomonadales</taxon>
        <taxon>Sphingomonadaceae</taxon>
        <taxon>Sphingomonas</taxon>
    </lineage>
</organism>
<evidence type="ECO:0000256" key="1">
    <source>
        <dbReference type="SAM" id="SignalP"/>
    </source>
</evidence>
<proteinExistence type="predicted"/>
<dbReference type="KEGG" id="sphc:CVN68_16725"/>
<dbReference type="InterPro" id="IPR012336">
    <property type="entry name" value="Thioredoxin-like_fold"/>
</dbReference>
<dbReference type="OrthoDB" id="8478320at2"/>
<evidence type="ECO:0000259" key="2">
    <source>
        <dbReference type="Pfam" id="PF13462"/>
    </source>
</evidence>
<protein>
    <submittedName>
        <fullName evidence="3">Protein-disulfide isomerase</fullName>
    </submittedName>
</protein>
<feature type="domain" description="Thioredoxin-like fold" evidence="2">
    <location>
        <begin position="43"/>
        <end position="228"/>
    </location>
</feature>
<evidence type="ECO:0000313" key="3">
    <source>
        <dbReference type="EMBL" id="ATY33406.1"/>
    </source>
</evidence>
<dbReference type="GO" id="GO:0016853">
    <property type="term" value="F:isomerase activity"/>
    <property type="evidence" value="ECO:0007669"/>
    <property type="project" value="UniProtKB-KW"/>
</dbReference>
<feature type="chain" id="PRO_5014791283" evidence="1">
    <location>
        <begin position="22"/>
        <end position="236"/>
    </location>
</feature>